<comment type="caution">
    <text evidence="1">The sequence shown here is derived from an EMBL/GenBank/DDBJ whole genome shotgun (WGS) entry which is preliminary data.</text>
</comment>
<protein>
    <submittedName>
        <fullName evidence="1">Uncharacterized protein</fullName>
    </submittedName>
</protein>
<proteinExistence type="predicted"/>
<gene>
    <name evidence="1" type="ORF">S01H1_28281</name>
</gene>
<organism evidence="1">
    <name type="scientific">marine sediment metagenome</name>
    <dbReference type="NCBI Taxonomy" id="412755"/>
    <lineage>
        <taxon>unclassified sequences</taxon>
        <taxon>metagenomes</taxon>
        <taxon>ecological metagenomes</taxon>
    </lineage>
</organism>
<dbReference type="AlphaFoldDB" id="X0U6X5"/>
<dbReference type="EMBL" id="BARS01017274">
    <property type="protein sequence ID" value="GAF96112.1"/>
    <property type="molecule type" value="Genomic_DNA"/>
</dbReference>
<evidence type="ECO:0000313" key="1">
    <source>
        <dbReference type="EMBL" id="GAF96112.1"/>
    </source>
</evidence>
<sequence>MKLLFIVLLIVGVFCATLYITDQSIQVDINIEPINDTEIMTVENPATGEVWGFCRRLCI</sequence>
<name>X0U6X5_9ZZZZ</name>
<reference evidence="1" key="1">
    <citation type="journal article" date="2014" name="Front. Microbiol.">
        <title>High frequency of phylogenetically diverse reductive dehalogenase-homologous genes in deep subseafloor sedimentary metagenomes.</title>
        <authorList>
            <person name="Kawai M."/>
            <person name="Futagami T."/>
            <person name="Toyoda A."/>
            <person name="Takaki Y."/>
            <person name="Nishi S."/>
            <person name="Hori S."/>
            <person name="Arai W."/>
            <person name="Tsubouchi T."/>
            <person name="Morono Y."/>
            <person name="Uchiyama I."/>
            <person name="Ito T."/>
            <person name="Fujiyama A."/>
            <person name="Inagaki F."/>
            <person name="Takami H."/>
        </authorList>
    </citation>
    <scope>NUCLEOTIDE SEQUENCE</scope>
    <source>
        <strain evidence="1">Expedition CK06-06</strain>
    </source>
</reference>
<accession>X0U6X5</accession>